<protein>
    <submittedName>
        <fullName evidence="2">Uncharacterized protein</fullName>
    </submittedName>
</protein>
<gene>
    <name evidence="2" type="ORF">Glove_203g18</name>
</gene>
<name>A0A397IM78_9GLOM</name>
<feature type="region of interest" description="Disordered" evidence="1">
    <location>
        <begin position="169"/>
        <end position="206"/>
    </location>
</feature>
<accession>A0A397IM78</accession>
<feature type="compositionally biased region" description="Polar residues" evidence="1">
    <location>
        <begin position="275"/>
        <end position="284"/>
    </location>
</feature>
<feature type="compositionally biased region" description="Polar residues" evidence="1">
    <location>
        <begin position="174"/>
        <end position="188"/>
    </location>
</feature>
<feature type="region of interest" description="Disordered" evidence="1">
    <location>
        <begin position="1"/>
        <end position="22"/>
    </location>
</feature>
<dbReference type="AlphaFoldDB" id="A0A397IM78"/>
<reference evidence="2 3" key="1">
    <citation type="submission" date="2018-08" db="EMBL/GenBank/DDBJ databases">
        <title>Genome and evolution of the arbuscular mycorrhizal fungus Diversispora epigaea (formerly Glomus versiforme) and its bacterial endosymbionts.</title>
        <authorList>
            <person name="Sun X."/>
            <person name="Fei Z."/>
            <person name="Harrison M."/>
        </authorList>
    </citation>
    <scope>NUCLEOTIDE SEQUENCE [LARGE SCALE GENOMIC DNA]</scope>
    <source>
        <strain evidence="2 3">IT104</strain>
    </source>
</reference>
<feature type="compositionally biased region" description="Basic and acidic residues" evidence="1">
    <location>
        <begin position="265"/>
        <end position="274"/>
    </location>
</feature>
<proteinExistence type="predicted"/>
<keyword evidence="3" id="KW-1185">Reference proteome</keyword>
<dbReference type="EMBL" id="PQFF01000190">
    <property type="protein sequence ID" value="RHZ76097.1"/>
    <property type="molecule type" value="Genomic_DNA"/>
</dbReference>
<feature type="region of interest" description="Disordered" evidence="1">
    <location>
        <begin position="258"/>
        <end position="293"/>
    </location>
</feature>
<evidence type="ECO:0000256" key="1">
    <source>
        <dbReference type="SAM" id="MobiDB-lite"/>
    </source>
</evidence>
<sequence length="293" mass="32901">MPPATKRGKKKGTEDTKSQKSFASAHIEKLLPYRSCKVYPPALAEIVRSSAHVPNLLPYRSCRDARNCPAPINNQNMPPQVNNQVPVNQNNNNNMYAAHLFAQQQPYQQPQQQQPVPQMQPNRNIPVVSVQQPLQNNNQQVLVGMQDNDTTQIEEQGGSTTIDKNPSLVGGESQHAQPQQKVFGQRSTNEIKRKATEGQAEEKKGRQKLTWVELPLIDQKTMPYSIVEDLLHCKSNITLGQLASIPKYKNKLRKAITPRRKRLPKPKDEKEEVKTQSASYSNTPMICKGQVGG</sequence>
<organism evidence="2 3">
    <name type="scientific">Diversispora epigaea</name>
    <dbReference type="NCBI Taxonomy" id="1348612"/>
    <lineage>
        <taxon>Eukaryota</taxon>
        <taxon>Fungi</taxon>
        <taxon>Fungi incertae sedis</taxon>
        <taxon>Mucoromycota</taxon>
        <taxon>Glomeromycotina</taxon>
        <taxon>Glomeromycetes</taxon>
        <taxon>Diversisporales</taxon>
        <taxon>Diversisporaceae</taxon>
        <taxon>Diversispora</taxon>
    </lineage>
</organism>
<feature type="compositionally biased region" description="Basic and acidic residues" evidence="1">
    <location>
        <begin position="189"/>
        <end position="204"/>
    </location>
</feature>
<evidence type="ECO:0000313" key="3">
    <source>
        <dbReference type="Proteomes" id="UP000266861"/>
    </source>
</evidence>
<comment type="caution">
    <text evidence="2">The sequence shown here is derived from an EMBL/GenBank/DDBJ whole genome shotgun (WGS) entry which is preliminary data.</text>
</comment>
<feature type="compositionally biased region" description="Basic residues" evidence="1">
    <location>
        <begin position="1"/>
        <end position="10"/>
    </location>
</feature>
<evidence type="ECO:0000313" key="2">
    <source>
        <dbReference type="EMBL" id="RHZ76097.1"/>
    </source>
</evidence>
<dbReference type="Proteomes" id="UP000266861">
    <property type="component" value="Unassembled WGS sequence"/>
</dbReference>